<evidence type="ECO:0000256" key="2">
    <source>
        <dbReference type="ARBA" id="ARBA00006683"/>
    </source>
</evidence>
<name>A0ABX0T0N5_9PSEU</name>
<feature type="domain" description="Polysaccharide chain length determinant N-terminal" evidence="10">
    <location>
        <begin position="14"/>
        <end position="93"/>
    </location>
</feature>
<protein>
    <submittedName>
        <fullName evidence="11">Capsular polysaccharide biosynthesis protein</fullName>
    </submittedName>
</protein>
<evidence type="ECO:0000256" key="8">
    <source>
        <dbReference type="SAM" id="MobiDB-lite"/>
    </source>
</evidence>
<evidence type="ECO:0000259" key="10">
    <source>
        <dbReference type="Pfam" id="PF02706"/>
    </source>
</evidence>
<dbReference type="PANTHER" id="PTHR32309:SF31">
    <property type="entry name" value="CAPSULAR EXOPOLYSACCHARIDE FAMILY"/>
    <property type="match status" value="1"/>
</dbReference>
<feature type="transmembrane region" description="Helical" evidence="9">
    <location>
        <begin position="248"/>
        <end position="269"/>
    </location>
</feature>
<accession>A0ABX0T0N5</accession>
<dbReference type="Pfam" id="PF02706">
    <property type="entry name" value="Wzz"/>
    <property type="match status" value="1"/>
</dbReference>
<evidence type="ECO:0000256" key="3">
    <source>
        <dbReference type="ARBA" id="ARBA00022475"/>
    </source>
</evidence>
<feature type="region of interest" description="Disordered" evidence="8">
    <location>
        <begin position="516"/>
        <end position="539"/>
    </location>
</feature>
<evidence type="ECO:0000256" key="4">
    <source>
        <dbReference type="ARBA" id="ARBA00022692"/>
    </source>
</evidence>
<dbReference type="RefSeq" id="WP_167120396.1">
    <property type="nucleotide sequence ID" value="NZ_JAANOU010000001.1"/>
</dbReference>
<feature type="coiled-coil region" evidence="7">
    <location>
        <begin position="149"/>
        <end position="183"/>
    </location>
</feature>
<reference evidence="11 12" key="1">
    <citation type="submission" date="2020-03" db="EMBL/GenBank/DDBJ databases">
        <title>Sequencing the genomes of 1000 actinobacteria strains.</title>
        <authorList>
            <person name="Klenk H.-P."/>
        </authorList>
    </citation>
    <scope>NUCLEOTIDE SEQUENCE [LARGE SCALE GENOMIC DNA]</scope>
    <source>
        <strain evidence="11 12">DSM 45668</strain>
    </source>
</reference>
<dbReference type="PANTHER" id="PTHR32309">
    <property type="entry name" value="TYROSINE-PROTEIN KINASE"/>
    <property type="match status" value="1"/>
</dbReference>
<organism evidence="11 12">
    <name type="scientific">Amycolatopsis viridis</name>
    <dbReference type="NCBI Taxonomy" id="185678"/>
    <lineage>
        <taxon>Bacteria</taxon>
        <taxon>Bacillati</taxon>
        <taxon>Actinomycetota</taxon>
        <taxon>Actinomycetes</taxon>
        <taxon>Pseudonocardiales</taxon>
        <taxon>Pseudonocardiaceae</taxon>
        <taxon>Amycolatopsis</taxon>
    </lineage>
</organism>
<keyword evidence="3" id="KW-1003">Cell membrane</keyword>
<evidence type="ECO:0000256" key="9">
    <source>
        <dbReference type="SAM" id="Phobius"/>
    </source>
</evidence>
<feature type="transmembrane region" description="Helical" evidence="9">
    <location>
        <begin position="29"/>
        <end position="47"/>
    </location>
</feature>
<proteinExistence type="inferred from homology"/>
<evidence type="ECO:0000256" key="7">
    <source>
        <dbReference type="SAM" id="Coils"/>
    </source>
</evidence>
<comment type="caution">
    <text evidence="11">The sequence shown here is derived from an EMBL/GenBank/DDBJ whole genome shotgun (WGS) entry which is preliminary data.</text>
</comment>
<comment type="subcellular location">
    <subcellularLocation>
        <location evidence="1">Cell membrane</location>
        <topology evidence="1">Multi-pass membrane protein</topology>
    </subcellularLocation>
</comment>
<keyword evidence="12" id="KW-1185">Reference proteome</keyword>
<comment type="similarity">
    <text evidence="2">Belongs to the CpsC/CapA family.</text>
</comment>
<keyword evidence="5 9" id="KW-1133">Transmembrane helix</keyword>
<gene>
    <name evidence="11" type="ORF">FHX46_005323</name>
</gene>
<evidence type="ECO:0000256" key="6">
    <source>
        <dbReference type="ARBA" id="ARBA00023136"/>
    </source>
</evidence>
<dbReference type="InterPro" id="IPR003856">
    <property type="entry name" value="LPS_length_determ_N"/>
</dbReference>
<dbReference type="EMBL" id="JAANOU010000001">
    <property type="protein sequence ID" value="NIH82793.1"/>
    <property type="molecule type" value="Genomic_DNA"/>
</dbReference>
<evidence type="ECO:0000313" key="12">
    <source>
        <dbReference type="Proteomes" id="UP000754495"/>
    </source>
</evidence>
<keyword evidence="4 9" id="KW-0812">Transmembrane</keyword>
<evidence type="ECO:0000256" key="5">
    <source>
        <dbReference type="ARBA" id="ARBA00022989"/>
    </source>
</evidence>
<keyword evidence="7" id="KW-0175">Coiled coil</keyword>
<evidence type="ECO:0000313" key="11">
    <source>
        <dbReference type="EMBL" id="NIH82793.1"/>
    </source>
</evidence>
<evidence type="ECO:0000256" key="1">
    <source>
        <dbReference type="ARBA" id="ARBA00004651"/>
    </source>
</evidence>
<sequence length="539" mass="56121">MTTPDRAPADQPLIDLHRLLTSIRRRRRMWLAAAVIGLLGGAAFAFLTPAKPTAVTSLLVLHTADQPNDSKSLIQTDVAVLQSTRIAGAAVRTLNLPATPEQFRTTYTGAGLTNNIMQVTATGPTVPDALARAKAIADAFITDHRQRLQAAADAEAQALLNQRDQLQGELNQVDVQIAQASGRTSQIGPAELQTLYARRADLASRVSDYTGRATEARVGQPQLGAGSQIVDGPRAVASSTLGSAMTTGGIGGAFGLFAGLAIAAVLSVVRDRPVLRRDIAAELGASVIGELPQPSRVRRSRAAAQHHRVAATLARTVAPGGGSVSVLELGCPRIAATLALDVAKHVAGELDGPEHTVVLVDDLPGRELTAVAGDPPEIPVVDGAERVGAGLRIGVGSVAPGTAWTDLSRLGAETVLVVRTGKATTQWLHTVARQLADLGIPVIGIVLVAPDPKDRTDGTLWDGLHTALRGRAAFAAARPAGGNDHPARWHAPLPGRNGERTVTLEPVQAELPTKQFAPAGHADHTGSCVNGKLPLEREG</sequence>
<dbReference type="Proteomes" id="UP000754495">
    <property type="component" value="Unassembled WGS sequence"/>
</dbReference>
<dbReference type="InterPro" id="IPR050445">
    <property type="entry name" value="Bact_polysacc_biosynth/exp"/>
</dbReference>
<keyword evidence="6 9" id="KW-0472">Membrane</keyword>